<evidence type="ECO:0000313" key="10">
    <source>
        <dbReference type="EMBL" id="TMQ70139.1"/>
    </source>
</evidence>
<dbReference type="GO" id="GO:1990281">
    <property type="term" value="C:efflux pump complex"/>
    <property type="evidence" value="ECO:0007669"/>
    <property type="project" value="TreeGrafter"/>
</dbReference>
<dbReference type="GO" id="GO:0015562">
    <property type="term" value="F:efflux transmembrane transporter activity"/>
    <property type="evidence" value="ECO:0007669"/>
    <property type="project" value="InterPro"/>
</dbReference>
<dbReference type="GO" id="GO:0009279">
    <property type="term" value="C:cell outer membrane"/>
    <property type="evidence" value="ECO:0007669"/>
    <property type="project" value="UniProtKB-SubCell"/>
</dbReference>
<keyword evidence="4" id="KW-1134">Transmembrane beta strand</keyword>
<dbReference type="Pfam" id="PF02321">
    <property type="entry name" value="OEP"/>
    <property type="match status" value="1"/>
</dbReference>
<protein>
    <submittedName>
        <fullName evidence="10">TolC family protein</fullName>
    </submittedName>
</protein>
<evidence type="ECO:0000256" key="3">
    <source>
        <dbReference type="ARBA" id="ARBA00022448"/>
    </source>
</evidence>
<comment type="subcellular location">
    <subcellularLocation>
        <location evidence="1">Cell outer membrane</location>
    </subcellularLocation>
</comment>
<dbReference type="GO" id="GO:0015288">
    <property type="term" value="F:porin activity"/>
    <property type="evidence" value="ECO:0007669"/>
    <property type="project" value="TreeGrafter"/>
</dbReference>
<organism evidence="10 11">
    <name type="scientific">Eiseniibacteriota bacterium</name>
    <dbReference type="NCBI Taxonomy" id="2212470"/>
    <lineage>
        <taxon>Bacteria</taxon>
        <taxon>Candidatus Eiseniibacteriota</taxon>
    </lineage>
</organism>
<evidence type="ECO:0000256" key="5">
    <source>
        <dbReference type="ARBA" id="ARBA00022692"/>
    </source>
</evidence>
<dbReference type="Proteomes" id="UP000319836">
    <property type="component" value="Unassembled WGS sequence"/>
</dbReference>
<keyword evidence="5" id="KW-0812">Transmembrane</keyword>
<name>A0A538U2Z7_UNCEI</name>
<evidence type="ECO:0000256" key="2">
    <source>
        <dbReference type="ARBA" id="ARBA00007613"/>
    </source>
</evidence>
<reference evidence="10 11" key="1">
    <citation type="journal article" date="2019" name="Nat. Microbiol.">
        <title>Mediterranean grassland soil C-N compound turnover is dependent on rainfall and depth, and is mediated by genomically divergent microorganisms.</title>
        <authorList>
            <person name="Diamond S."/>
            <person name="Andeer P.F."/>
            <person name="Li Z."/>
            <person name="Crits-Christoph A."/>
            <person name="Burstein D."/>
            <person name="Anantharaman K."/>
            <person name="Lane K.R."/>
            <person name="Thomas B.C."/>
            <person name="Pan C."/>
            <person name="Northen T.R."/>
            <person name="Banfield J.F."/>
        </authorList>
    </citation>
    <scope>NUCLEOTIDE SEQUENCE [LARGE SCALE GENOMIC DNA]</scope>
    <source>
        <strain evidence="10">WS_10</strain>
    </source>
</reference>
<evidence type="ECO:0000313" key="11">
    <source>
        <dbReference type="Proteomes" id="UP000319836"/>
    </source>
</evidence>
<feature type="signal peptide" evidence="9">
    <location>
        <begin position="1"/>
        <end position="33"/>
    </location>
</feature>
<keyword evidence="6" id="KW-0472">Membrane</keyword>
<feature type="compositionally biased region" description="Basic and acidic residues" evidence="8">
    <location>
        <begin position="316"/>
        <end position="339"/>
    </location>
</feature>
<evidence type="ECO:0000256" key="9">
    <source>
        <dbReference type="SAM" id="SignalP"/>
    </source>
</evidence>
<accession>A0A538U2Z7</accession>
<dbReference type="SUPFAM" id="SSF56954">
    <property type="entry name" value="Outer membrane efflux proteins (OEP)"/>
    <property type="match status" value="1"/>
</dbReference>
<gene>
    <name evidence="10" type="ORF">E6K80_09470</name>
</gene>
<feature type="region of interest" description="Disordered" evidence="8">
    <location>
        <begin position="234"/>
        <end position="265"/>
    </location>
</feature>
<feature type="chain" id="PRO_5021999302" evidence="9">
    <location>
        <begin position="34"/>
        <end position="457"/>
    </location>
</feature>
<feature type="region of interest" description="Disordered" evidence="8">
    <location>
        <begin position="312"/>
        <end position="339"/>
    </location>
</feature>
<dbReference type="AlphaFoldDB" id="A0A538U2Z7"/>
<dbReference type="PANTHER" id="PTHR30026:SF20">
    <property type="entry name" value="OUTER MEMBRANE PROTEIN TOLC"/>
    <property type="match status" value="1"/>
</dbReference>
<keyword evidence="9" id="KW-0732">Signal</keyword>
<comment type="similarity">
    <text evidence="2">Belongs to the outer membrane factor (OMF) (TC 1.B.17) family.</text>
</comment>
<evidence type="ECO:0000256" key="7">
    <source>
        <dbReference type="ARBA" id="ARBA00023237"/>
    </source>
</evidence>
<evidence type="ECO:0000256" key="8">
    <source>
        <dbReference type="SAM" id="MobiDB-lite"/>
    </source>
</evidence>
<keyword evidence="7" id="KW-0998">Cell outer membrane</keyword>
<evidence type="ECO:0000256" key="1">
    <source>
        <dbReference type="ARBA" id="ARBA00004442"/>
    </source>
</evidence>
<proteinExistence type="inferred from homology"/>
<evidence type="ECO:0000256" key="6">
    <source>
        <dbReference type="ARBA" id="ARBA00023136"/>
    </source>
</evidence>
<dbReference type="InterPro" id="IPR003423">
    <property type="entry name" value="OMP_efflux"/>
</dbReference>
<dbReference type="EMBL" id="VBPA01000231">
    <property type="protein sequence ID" value="TMQ70139.1"/>
    <property type="molecule type" value="Genomic_DNA"/>
</dbReference>
<keyword evidence="3" id="KW-0813">Transport</keyword>
<dbReference type="Gene3D" id="1.20.1600.10">
    <property type="entry name" value="Outer membrane efflux proteins (OEP)"/>
    <property type="match status" value="1"/>
</dbReference>
<dbReference type="PANTHER" id="PTHR30026">
    <property type="entry name" value="OUTER MEMBRANE PROTEIN TOLC"/>
    <property type="match status" value="1"/>
</dbReference>
<comment type="caution">
    <text evidence="10">The sequence shown here is derived from an EMBL/GenBank/DDBJ whole genome shotgun (WGS) entry which is preliminary data.</text>
</comment>
<evidence type="ECO:0000256" key="4">
    <source>
        <dbReference type="ARBA" id="ARBA00022452"/>
    </source>
</evidence>
<sequence length="457" mass="49527">MKGPPTHSMSVMGSRFRLLVALMTAATITAAAAAAADPEPTPDTLSIEDCARTAHERSPDVLISALTWEAAHADSLAAQRNRWPAFAVFGHVTVSPSGFYDPTITNLGDYALKAGLELPLLDGGDRSRERARAANRAASASIDLDRARREAALRAASLAITILRLREQLRAHEEAFGWLDRLTSLLQAGARSGSRSTSEALRTGLERDAMRITLENTRVDLSAAERELGQLLGLGSRGAPGIREPRPSEDTPPAASDSAALLTSVERAPEVRTRMITQRDQEIALQEARRKNALRVDGSADAGLAGADLTHLVPPDLKESNPDAGLADRLRRDRGASATVEARRPFADPRVGPTIEARRRDLEAARLALANETETQRRARRDLLTRWEAAARNLVVAERSASLATDHVIKMRSLYTAGASSLLELLDARHVLDDALDRLSEARAQSRAARFEAEARR</sequence>
<dbReference type="InterPro" id="IPR051906">
    <property type="entry name" value="TolC-like"/>
</dbReference>